<gene>
    <name evidence="2" type="ORF">MHBO_002899</name>
</gene>
<evidence type="ECO:0000313" key="2">
    <source>
        <dbReference type="EMBL" id="MES1921365.1"/>
    </source>
</evidence>
<proteinExistence type="predicted"/>
<evidence type="ECO:0000256" key="1">
    <source>
        <dbReference type="SAM" id="Phobius"/>
    </source>
</evidence>
<keyword evidence="1" id="KW-1133">Transmembrane helix</keyword>
<evidence type="ECO:0000313" key="3">
    <source>
        <dbReference type="Proteomes" id="UP001439008"/>
    </source>
</evidence>
<protein>
    <submittedName>
        <fullName evidence="2">Uncharacterized protein</fullName>
    </submittedName>
</protein>
<accession>A0ABV2ANX6</accession>
<reference evidence="2 3" key="1">
    <citation type="journal article" date="2024" name="BMC Biol.">
        <title>Comparative genomics of Ascetosporea gives new insight into the evolutionary basis for animal parasitism in Rhizaria.</title>
        <authorList>
            <person name="Hiltunen Thoren M."/>
            <person name="Onut-Brannstrom I."/>
            <person name="Alfjorden A."/>
            <person name="Peckova H."/>
            <person name="Swords F."/>
            <person name="Hooper C."/>
            <person name="Holzer A.S."/>
            <person name="Bass D."/>
            <person name="Burki F."/>
        </authorList>
    </citation>
    <scope>NUCLEOTIDE SEQUENCE [LARGE SCALE GENOMIC DNA]</scope>
    <source>
        <strain evidence="2">20-A016</strain>
    </source>
</reference>
<keyword evidence="1" id="KW-0472">Membrane</keyword>
<name>A0ABV2ANX6_9EUKA</name>
<keyword evidence="3" id="KW-1185">Reference proteome</keyword>
<organism evidence="2 3">
    <name type="scientific">Bonamia ostreae</name>
    <dbReference type="NCBI Taxonomy" id="126728"/>
    <lineage>
        <taxon>Eukaryota</taxon>
        <taxon>Sar</taxon>
        <taxon>Rhizaria</taxon>
        <taxon>Endomyxa</taxon>
        <taxon>Ascetosporea</taxon>
        <taxon>Haplosporida</taxon>
        <taxon>Bonamia</taxon>
    </lineage>
</organism>
<dbReference type="Proteomes" id="UP001439008">
    <property type="component" value="Unassembled WGS sequence"/>
</dbReference>
<dbReference type="EMBL" id="JBDODL010001283">
    <property type="protein sequence ID" value="MES1921365.1"/>
    <property type="molecule type" value="Genomic_DNA"/>
</dbReference>
<sequence>MLRNKNFVIRKADSDNIHETTFNDWLVVLGMVSTFGSKLLYKNYKARILKKSSKQNIEKFLIENLPTEYVDSLGPYVIRRIASFLVDRNPSEKMKDIYPEIDRAKNLLKTVFKKAKFFIKKLCFGFLGASISSIYSLISIGLTGITATAISLLYIAVYQLSKQKKVKIFSDEFLCFSLMFGYQFMRHFISQRVYLFCFMGYRIGISCDNVQDVIFYTRFICEERLQLAIVAIDSIDFLSLG</sequence>
<keyword evidence="1" id="KW-0812">Transmembrane</keyword>
<comment type="caution">
    <text evidence="2">The sequence shown here is derived from an EMBL/GenBank/DDBJ whole genome shotgun (WGS) entry which is preliminary data.</text>
</comment>
<feature type="transmembrane region" description="Helical" evidence="1">
    <location>
        <begin position="123"/>
        <end position="156"/>
    </location>
</feature>